<feature type="region of interest" description="Disordered" evidence="1">
    <location>
        <begin position="454"/>
        <end position="493"/>
    </location>
</feature>
<proteinExistence type="predicted"/>
<evidence type="ECO:0000313" key="2">
    <source>
        <dbReference type="EMBL" id="KFG35732.1"/>
    </source>
</evidence>
<dbReference type="PANTHER" id="PTHR24216:SF65">
    <property type="entry name" value="PAXILLIN-LIKE PROTEIN 1"/>
    <property type="match status" value="1"/>
</dbReference>
<feature type="region of interest" description="Disordered" evidence="1">
    <location>
        <begin position="1836"/>
        <end position="1867"/>
    </location>
</feature>
<gene>
    <name evidence="2" type="ORF">TGFOU_295380</name>
</gene>
<organism evidence="2 3">
    <name type="scientific">Toxoplasma gondii FOU</name>
    <dbReference type="NCBI Taxonomy" id="943167"/>
    <lineage>
        <taxon>Eukaryota</taxon>
        <taxon>Sar</taxon>
        <taxon>Alveolata</taxon>
        <taxon>Apicomplexa</taxon>
        <taxon>Conoidasida</taxon>
        <taxon>Coccidia</taxon>
        <taxon>Eucoccidiorida</taxon>
        <taxon>Eimeriorina</taxon>
        <taxon>Sarcocystidae</taxon>
        <taxon>Toxoplasma</taxon>
    </lineage>
</organism>
<feature type="region of interest" description="Disordered" evidence="1">
    <location>
        <begin position="1313"/>
        <end position="1336"/>
    </location>
</feature>
<dbReference type="EMBL" id="AEYH02002715">
    <property type="protein sequence ID" value="KFG35732.1"/>
    <property type="molecule type" value="Genomic_DNA"/>
</dbReference>
<dbReference type="OrthoDB" id="332943at2759"/>
<feature type="compositionally biased region" description="Basic and acidic residues" evidence="1">
    <location>
        <begin position="1753"/>
        <end position="1780"/>
    </location>
</feature>
<feature type="compositionally biased region" description="Basic and acidic residues" evidence="1">
    <location>
        <begin position="970"/>
        <end position="984"/>
    </location>
</feature>
<feature type="region of interest" description="Disordered" evidence="1">
    <location>
        <begin position="1753"/>
        <end position="1821"/>
    </location>
</feature>
<evidence type="ECO:0000256" key="1">
    <source>
        <dbReference type="SAM" id="MobiDB-lite"/>
    </source>
</evidence>
<feature type="compositionally biased region" description="Low complexity" evidence="1">
    <location>
        <begin position="270"/>
        <end position="279"/>
    </location>
</feature>
<feature type="region of interest" description="Disordered" evidence="1">
    <location>
        <begin position="259"/>
        <end position="279"/>
    </location>
</feature>
<feature type="compositionally biased region" description="Low complexity" evidence="1">
    <location>
        <begin position="309"/>
        <end position="330"/>
    </location>
</feature>
<feature type="region of interest" description="Disordered" evidence="1">
    <location>
        <begin position="304"/>
        <end position="330"/>
    </location>
</feature>
<dbReference type="PANTHER" id="PTHR24216">
    <property type="entry name" value="PAXILLIN-RELATED"/>
    <property type="match status" value="1"/>
</dbReference>
<feature type="compositionally biased region" description="Basic and acidic residues" evidence="1">
    <location>
        <begin position="93"/>
        <end position="106"/>
    </location>
</feature>
<feature type="compositionally biased region" description="Low complexity" evidence="1">
    <location>
        <begin position="1836"/>
        <end position="1848"/>
    </location>
</feature>
<sequence length="1979" mass="209938">MPFSPLPAVRSSRASLASGANALCRALSPQGRGYAPSPQFRVRQGDACCVSLLRERTGKDNASSSLRHSGRQPLPPQRRPLGLKRGVRGQGETAERREHTTRGDARRLRRHWRASRKAAGARDDKGDDVSLWGAVSFASSPRTRTSLGNDCAGLPFPPFSTPPLSSLLASSASSAFCPLSSLEFCSSSPATRSRPGASPFASLMRFPASPSLSSSLSRAAIPRAVESRQEAVDTAVKLRNVSEGTFYRQARRTFAHVASLRREEPRSSPELADSSAVESSDLSSLSPAFSCKTALSQPASRLFREGADDPSSAVSASSPTTAAAPPAASRFSASDAFRQDTLLEDWLSVREEIRAAVERQRDSGETACAVARLTAAIQAGQEAGASKAKSAEQALLTALRENEESPAAAGASGDSLLQRDLCLFKAVSTNLALEHLSVRLLTLLLSHRRHVAPAASPPRSFESSPASTTNLTTLSGAGYPDVPPSPQPVSKPQPVCASKETVCPTEPASEKYVSAAAASPRPSPCVSGAVPLFPVSTRVWVDKAEGKGGGSVSAWVYRQLLVLGALSLLPRASGFAVQMPVLRYLLARVFPTVGETPDAQSESAHARREEEAERTSDMDWGRESWHPAVVFRVSLQSLSTCPLPSLPLEVQRKCWVVLYFSLWHWDIQQHGSFLCSSSPSAAPPGERAAPTSLSLSPSTLASPAAPRGRLDTSSSPSSGLVSPAVSLSASLSAYSPFPDPPLAALVSWTCLQSLAASSTPPPRIPGVSSSSSSPSADPAASTSLGSAPETFDSVAGAAGQAVALCSAREAVQLLQALNHLKHQLVELPFLADDFAAETEASDTEARNPGAQPRASESLSAAAPASSDDALGPAAALSPRRRSEAWLAGLQDLLLRVLTGTISAVGLAETRGILGSLGRQEVRDAVFVHSLAHRVAELMGEVPERSAAPQSREGRDARAGAQNGQATSGEEPPKERGVSEGRPVEQGEETSALRPSFAYSGKRLKLSEMHNIVMLAMKAEVYDQHLIDALARLIVGEAPPAARQAGLAAAGTDMSARACSEGDGEALERAQLGCVIGIVQTLGKLQARTTDSALFERMMLALCEELHRRHAFIHDCTTGQVLLGLTRLRFVHPPLIRALALKTTRAASRQNAQQTLQQKVETPRLAPVSADAVGRNSPASPDLESEEPPGLSSAAGVNTNHYVLAANMISRNGFYSFSLLQQVIKLQLTSGATTSVLAMTQMLATLARFGDFQPADSHLRLLIRWCLPRFVAELLRRPASAISPLNASQLLCSFAKLRYVDVPFVSHLLSIFTSPQPSSLRSSSSSSPSAASSSASSNEVERNLLGVEVEVPRSSPLAFPRLPPCPFDIRGCRRVLKTLDAAALVSIVEAVDAMNFWSAASLHLLYQIKCILEDSLHDLKASQIIAICLAFRDWHYRDWELPDAMVAGEALDESTDEEEFLLTPERGDLSSDSSLLGASAALLMQTASPPFQPQPLNSFSFSASLASSSSSSSASAVSPLARGGAVGSEVRDIEWQCLHRSAWKEELVLNCVEALERHESFALSNWLCMQKLKTLVDALHLDLFFPYFSWFLASSPSARLLPPAASRAVSAVGGEAKALSNYAEEAPGVGGSVCRASEELSPKDENSPGTHAVAGNSVGKTEKANWSGTDGAPLLQYEVLDLTPPVYVHPALETPQSSRGERPGGAAQTVAGTQGETRAVSLLERFQVLPPWLWRQLVKASFVSRGEVEANRHLHDREGDDASEESDSREACARPCRRDSPAADQVTPAPEGNETHSPSPSSSSSSSSSSSPSSSSSSPSSSCVVRPVALCLVRGKPSSEGASAKSSVSHLSLQTEEPPSPCSLLPSSSSSCSPSSSSSFSSFSSPRAHSACFSERAETPLEASHPPVLHPFGHRGAGAVIEDVGPFRVFVGPFVRGMRVDVVVESLPRGPETVPKKKEKKTKKRRKQKPRLAPEPDETT</sequence>
<name>A0A086JUB4_TOXGO</name>
<feature type="compositionally biased region" description="Low complexity" evidence="1">
    <location>
        <begin position="854"/>
        <end position="875"/>
    </location>
</feature>
<accession>A0A086JUB4</accession>
<feature type="region of interest" description="Disordered" evidence="1">
    <location>
        <begin position="1689"/>
        <end position="1712"/>
    </location>
</feature>
<comment type="caution">
    <text evidence="2">The sequence shown here is derived from an EMBL/GenBank/DDBJ whole genome shotgun (WGS) entry which is preliminary data.</text>
</comment>
<feature type="region of interest" description="Disordered" evidence="1">
    <location>
        <begin position="1944"/>
        <end position="1979"/>
    </location>
</feature>
<feature type="region of interest" description="Disordered" evidence="1">
    <location>
        <begin position="941"/>
        <end position="992"/>
    </location>
</feature>
<reference evidence="2 3" key="1">
    <citation type="submission" date="2014-07" db="EMBL/GenBank/DDBJ databases">
        <authorList>
            <person name="Sibley D."/>
            <person name="Venepally P."/>
            <person name="Karamycheva S."/>
            <person name="Hadjithomas M."/>
            <person name="Khan A."/>
            <person name="Brunk B."/>
            <person name="Roos D."/>
            <person name="Caler E."/>
            <person name="Lorenzi H."/>
        </authorList>
    </citation>
    <scope>NUCLEOTIDE SEQUENCE [LARGE SCALE GENOMIC DNA]</scope>
    <source>
        <strain evidence="2 3">FOU</strain>
    </source>
</reference>
<feature type="compositionally biased region" description="Pro residues" evidence="1">
    <location>
        <begin position="481"/>
        <end position="491"/>
    </location>
</feature>
<feature type="compositionally biased region" description="Basic and acidic residues" evidence="1">
    <location>
        <begin position="1635"/>
        <end position="1645"/>
    </location>
</feature>
<feature type="compositionally biased region" description="Basic residues" evidence="1">
    <location>
        <begin position="1956"/>
        <end position="1969"/>
    </location>
</feature>
<dbReference type="VEuPathDB" id="ToxoDB:TGFOU_295380"/>
<feature type="region of interest" description="Disordered" evidence="1">
    <location>
        <begin position="1625"/>
        <end position="1664"/>
    </location>
</feature>
<feature type="compositionally biased region" description="Low complexity" evidence="1">
    <location>
        <begin position="1796"/>
        <end position="1821"/>
    </location>
</feature>
<feature type="region of interest" description="Disordered" evidence="1">
    <location>
        <begin position="759"/>
        <end position="787"/>
    </location>
</feature>
<protein>
    <submittedName>
        <fullName evidence="2">Uncharacterized protein</fullName>
    </submittedName>
</protein>
<feature type="compositionally biased region" description="Polar residues" evidence="1">
    <location>
        <begin position="461"/>
        <end position="475"/>
    </location>
</feature>
<feature type="region of interest" description="Disordered" evidence="1">
    <location>
        <begin position="59"/>
        <end position="126"/>
    </location>
</feature>
<feature type="region of interest" description="Disordered" evidence="1">
    <location>
        <begin position="1149"/>
        <end position="1192"/>
    </location>
</feature>
<feature type="region of interest" description="Disordered" evidence="1">
    <location>
        <begin position="595"/>
        <end position="619"/>
    </location>
</feature>
<feature type="compositionally biased region" description="Low complexity" evidence="1">
    <location>
        <begin position="688"/>
        <end position="706"/>
    </location>
</feature>
<feature type="compositionally biased region" description="Low complexity" evidence="1">
    <location>
        <begin position="1703"/>
        <end position="1712"/>
    </location>
</feature>
<feature type="compositionally biased region" description="Polar residues" evidence="1">
    <location>
        <begin position="1149"/>
        <end position="1159"/>
    </location>
</feature>
<dbReference type="Proteomes" id="UP000028838">
    <property type="component" value="Unassembled WGS sequence"/>
</dbReference>
<feature type="compositionally biased region" description="Low complexity" evidence="1">
    <location>
        <begin position="765"/>
        <end position="783"/>
    </location>
</feature>
<feature type="compositionally biased region" description="Basic and acidic residues" evidence="1">
    <location>
        <begin position="604"/>
        <end position="619"/>
    </location>
</feature>
<evidence type="ECO:0000313" key="3">
    <source>
        <dbReference type="Proteomes" id="UP000028838"/>
    </source>
</evidence>
<feature type="region of interest" description="Disordered" evidence="1">
    <location>
        <begin position="838"/>
        <end position="875"/>
    </location>
</feature>
<feature type="compositionally biased region" description="Basic residues" evidence="1">
    <location>
        <begin position="107"/>
        <end position="116"/>
    </location>
</feature>
<feature type="region of interest" description="Disordered" evidence="1">
    <location>
        <begin position="678"/>
        <end position="719"/>
    </location>
</feature>